<dbReference type="CDD" id="cd05402">
    <property type="entry name" value="NT_PAP_TUTase"/>
    <property type="match status" value="1"/>
</dbReference>
<dbReference type="EMBL" id="JARAOO010000006">
    <property type="protein sequence ID" value="KAJ7964566.1"/>
    <property type="molecule type" value="Genomic_DNA"/>
</dbReference>
<dbReference type="Pfam" id="PF22600">
    <property type="entry name" value="MTPAP-like_central"/>
    <property type="match status" value="1"/>
</dbReference>
<organism evidence="3 4">
    <name type="scientific">Quillaja saponaria</name>
    <name type="common">Soap bark tree</name>
    <dbReference type="NCBI Taxonomy" id="32244"/>
    <lineage>
        <taxon>Eukaryota</taxon>
        <taxon>Viridiplantae</taxon>
        <taxon>Streptophyta</taxon>
        <taxon>Embryophyta</taxon>
        <taxon>Tracheophyta</taxon>
        <taxon>Spermatophyta</taxon>
        <taxon>Magnoliopsida</taxon>
        <taxon>eudicotyledons</taxon>
        <taxon>Gunneridae</taxon>
        <taxon>Pentapetalae</taxon>
        <taxon>rosids</taxon>
        <taxon>fabids</taxon>
        <taxon>Fabales</taxon>
        <taxon>Quillajaceae</taxon>
        <taxon>Quillaja</taxon>
    </lineage>
</organism>
<sequence length="428" mass="48536">MVTNMTMYSVLDHVMKQILQVITPVHEDWAIRCQIIDDLQRVAESVESLRGATIEPYGSFVSNLFTRGGDLDISIEFPIGGYISSIGKKRKQMLLRDLFRALRRKAGWHSLQFISNARVPILKLKSSRQSISCDISVDNLKCQIKSKLLLWLNKIDDRFRDMVLLVKEWAKAHDINNSTCGTFNSYSLSLLVIFHFQTCVPAILPPLKDIYTGNIVDDLRGVRADAEKHIAETCDANITRFTSEKFRPVNRSSLSELFISFLAKFSNIRTMASELGICPYTGQWEEIKSNMRWRSKTYAIFVEDPFEQPENTARSVCAVQLPRISEVFQITFCRLTSGHPDLRTLLTELVQPQVAQHIPNTPPGNPGYNGGLSQPRPQVQRSVYSPSQLQYRSQNTGLGSHSYTSSIRPGNTHHGRAQQIWRSRSSNG</sequence>
<proteinExistence type="predicted"/>
<dbReference type="Gene3D" id="3.30.460.10">
    <property type="entry name" value="Beta Polymerase, domain 2"/>
    <property type="match status" value="1"/>
</dbReference>
<dbReference type="GO" id="GO:0050265">
    <property type="term" value="F:RNA uridylyltransferase activity"/>
    <property type="evidence" value="ECO:0007669"/>
    <property type="project" value="TreeGrafter"/>
</dbReference>
<name>A0AAD7LUK1_QUISA</name>
<dbReference type="EMBL" id="JARAOO010000006">
    <property type="protein sequence ID" value="KAJ7964567.1"/>
    <property type="molecule type" value="Genomic_DNA"/>
</dbReference>
<feature type="domain" description="Poly(A) RNA polymerase mitochondrial-like central palm" evidence="2">
    <location>
        <begin position="11"/>
        <end position="149"/>
    </location>
</feature>
<dbReference type="InterPro" id="IPR043519">
    <property type="entry name" value="NT_sf"/>
</dbReference>
<comment type="caution">
    <text evidence="3">The sequence shown here is derived from an EMBL/GenBank/DDBJ whole genome shotgun (WGS) entry which is preliminary data.</text>
</comment>
<protein>
    <submittedName>
        <fullName evidence="3">Protein HESO1-like isoform X1</fullName>
    </submittedName>
</protein>
<feature type="region of interest" description="Disordered" evidence="1">
    <location>
        <begin position="356"/>
        <end position="428"/>
    </location>
</feature>
<evidence type="ECO:0000256" key="1">
    <source>
        <dbReference type="SAM" id="MobiDB-lite"/>
    </source>
</evidence>
<dbReference type="InterPro" id="IPR054708">
    <property type="entry name" value="MTPAP-like_central"/>
</dbReference>
<evidence type="ECO:0000259" key="2">
    <source>
        <dbReference type="Pfam" id="PF22600"/>
    </source>
</evidence>
<evidence type="ECO:0000313" key="3">
    <source>
        <dbReference type="EMBL" id="KAJ7964566.1"/>
    </source>
</evidence>
<accession>A0AAD7LUK1</accession>
<gene>
    <name evidence="3" type="ORF">O6P43_014362</name>
</gene>
<dbReference type="AlphaFoldDB" id="A0AAD7LUK1"/>
<dbReference type="Gene3D" id="1.10.1410.10">
    <property type="match status" value="1"/>
</dbReference>
<dbReference type="SUPFAM" id="SSF81631">
    <property type="entry name" value="PAP/OAS1 substrate-binding domain"/>
    <property type="match status" value="1"/>
</dbReference>
<dbReference type="PANTHER" id="PTHR12271:SF123">
    <property type="entry name" value="PROTEIN HESO1"/>
    <property type="match status" value="1"/>
</dbReference>
<dbReference type="Proteomes" id="UP001163823">
    <property type="component" value="Chromosome 6"/>
</dbReference>
<dbReference type="KEGG" id="qsa:O6P43_014362"/>
<evidence type="ECO:0000313" key="4">
    <source>
        <dbReference type="Proteomes" id="UP001163823"/>
    </source>
</evidence>
<dbReference type="GO" id="GO:0031123">
    <property type="term" value="P:RNA 3'-end processing"/>
    <property type="evidence" value="ECO:0007669"/>
    <property type="project" value="TreeGrafter"/>
</dbReference>
<dbReference type="PANTHER" id="PTHR12271">
    <property type="entry name" value="POLY A POLYMERASE CID PAP -RELATED"/>
    <property type="match status" value="1"/>
</dbReference>
<feature type="compositionally biased region" description="Polar residues" evidence="1">
    <location>
        <begin position="375"/>
        <end position="409"/>
    </location>
</feature>
<keyword evidence="4" id="KW-1185">Reference proteome</keyword>
<dbReference type="SUPFAM" id="SSF81301">
    <property type="entry name" value="Nucleotidyltransferase"/>
    <property type="match status" value="1"/>
</dbReference>
<reference evidence="3" key="1">
    <citation type="journal article" date="2023" name="Science">
        <title>Elucidation of the pathway for biosynthesis of saponin adjuvants from the soapbark tree.</title>
        <authorList>
            <person name="Reed J."/>
            <person name="Orme A."/>
            <person name="El-Demerdash A."/>
            <person name="Owen C."/>
            <person name="Martin L.B.B."/>
            <person name="Misra R.C."/>
            <person name="Kikuchi S."/>
            <person name="Rejzek M."/>
            <person name="Martin A.C."/>
            <person name="Harkess A."/>
            <person name="Leebens-Mack J."/>
            <person name="Louveau T."/>
            <person name="Stephenson M.J."/>
            <person name="Osbourn A."/>
        </authorList>
    </citation>
    <scope>NUCLEOTIDE SEQUENCE</scope>
    <source>
        <strain evidence="3">S10</strain>
    </source>
</reference>